<evidence type="ECO:0008006" key="3">
    <source>
        <dbReference type="Google" id="ProtNLM"/>
    </source>
</evidence>
<accession>A0ABQ3ZLA9</accession>
<reference evidence="1 2" key="1">
    <citation type="submission" date="2021-01" db="EMBL/GenBank/DDBJ databases">
        <title>Whole genome shotgun sequence of Actinoplanes humidus NBRC 14915.</title>
        <authorList>
            <person name="Komaki H."/>
            <person name="Tamura T."/>
        </authorList>
    </citation>
    <scope>NUCLEOTIDE SEQUENCE [LARGE SCALE GENOMIC DNA]</scope>
    <source>
        <strain evidence="1 2">NBRC 14915</strain>
    </source>
</reference>
<comment type="caution">
    <text evidence="1">The sequence shown here is derived from an EMBL/GenBank/DDBJ whole genome shotgun (WGS) entry which is preliminary data.</text>
</comment>
<dbReference type="RefSeq" id="WP_203836616.1">
    <property type="nucleotide sequence ID" value="NZ_BAAATV010000005.1"/>
</dbReference>
<dbReference type="EMBL" id="BOMN01000029">
    <property type="protein sequence ID" value="GIE19381.1"/>
    <property type="molecule type" value="Genomic_DNA"/>
</dbReference>
<organism evidence="1 2">
    <name type="scientific">Winogradskya humida</name>
    <dbReference type="NCBI Taxonomy" id="113566"/>
    <lineage>
        <taxon>Bacteria</taxon>
        <taxon>Bacillati</taxon>
        <taxon>Actinomycetota</taxon>
        <taxon>Actinomycetes</taxon>
        <taxon>Micromonosporales</taxon>
        <taxon>Micromonosporaceae</taxon>
        <taxon>Winogradskya</taxon>
    </lineage>
</organism>
<evidence type="ECO:0000313" key="2">
    <source>
        <dbReference type="Proteomes" id="UP000603200"/>
    </source>
</evidence>
<dbReference type="Proteomes" id="UP000603200">
    <property type="component" value="Unassembled WGS sequence"/>
</dbReference>
<name>A0ABQ3ZLA9_9ACTN</name>
<protein>
    <recommendedName>
        <fullName evidence="3">Excreted virulence factor EspC (Type VII ESX diderm)</fullName>
    </recommendedName>
</protein>
<evidence type="ECO:0000313" key="1">
    <source>
        <dbReference type="EMBL" id="GIE19381.1"/>
    </source>
</evidence>
<gene>
    <name evidence="1" type="ORF">Ahu01nite_024830</name>
</gene>
<sequence>MSEGMAFPAETVLRHAGSVGEASDGMAQARDAAATVAMGSEAYGQLCQFLPALLNPLFSGATDVLSDAVDALGETELNLRATASAMTGADSGSAQRFRSAVVPGLELPL</sequence>
<keyword evidence="2" id="KW-1185">Reference proteome</keyword>
<proteinExistence type="predicted"/>